<proteinExistence type="predicted"/>
<dbReference type="OrthoDB" id="7282816at2"/>
<dbReference type="STRING" id="1219043.SCH01S_39_01360"/>
<gene>
    <name evidence="2" type="ORF">SCH01S_39_01360</name>
</gene>
<accession>A0A0E9MQW9</accession>
<dbReference type="AlphaFoldDB" id="A0A0E9MQW9"/>
<dbReference type="EMBL" id="BBWU01000039">
    <property type="protein sequence ID" value="GAO39851.1"/>
    <property type="molecule type" value="Genomic_DNA"/>
</dbReference>
<protein>
    <recommendedName>
        <fullName evidence="4">Terminase small subunit</fullName>
    </recommendedName>
</protein>
<feature type="region of interest" description="Disordered" evidence="1">
    <location>
        <begin position="93"/>
        <end position="117"/>
    </location>
</feature>
<comment type="caution">
    <text evidence="2">The sequence shown here is derived from an EMBL/GenBank/DDBJ whole genome shotgun (WGS) entry which is preliminary data.</text>
</comment>
<organism evidence="2 3">
    <name type="scientific">Sphingomonas changbaiensis NBRC 104936</name>
    <dbReference type="NCBI Taxonomy" id="1219043"/>
    <lineage>
        <taxon>Bacteria</taxon>
        <taxon>Pseudomonadati</taxon>
        <taxon>Pseudomonadota</taxon>
        <taxon>Alphaproteobacteria</taxon>
        <taxon>Sphingomonadales</taxon>
        <taxon>Sphingomonadaceae</taxon>
        <taxon>Sphingomonas</taxon>
    </lineage>
</organism>
<dbReference type="RefSeq" id="WP_052733889.1">
    <property type="nucleotide sequence ID" value="NZ_BBWU01000039.1"/>
</dbReference>
<reference evidence="2 3" key="1">
    <citation type="submission" date="2015-04" db="EMBL/GenBank/DDBJ databases">
        <title>Whole genome shotgun sequence of Sphingomonas changbaiensis NBRC 104936.</title>
        <authorList>
            <person name="Katano-Makiyama Y."/>
            <person name="Hosoyama A."/>
            <person name="Hashimoto M."/>
            <person name="Noguchi M."/>
            <person name="Tsuchikane K."/>
            <person name="Ohji S."/>
            <person name="Yamazoe A."/>
            <person name="Ichikawa N."/>
            <person name="Kimura A."/>
            <person name="Fujita N."/>
        </authorList>
    </citation>
    <scope>NUCLEOTIDE SEQUENCE [LARGE SCALE GENOMIC DNA]</scope>
    <source>
        <strain evidence="2 3">NBRC 104936</strain>
    </source>
</reference>
<evidence type="ECO:0000256" key="1">
    <source>
        <dbReference type="SAM" id="MobiDB-lite"/>
    </source>
</evidence>
<name>A0A0E9MQW9_9SPHN</name>
<evidence type="ECO:0008006" key="4">
    <source>
        <dbReference type="Google" id="ProtNLM"/>
    </source>
</evidence>
<feature type="compositionally biased region" description="Low complexity" evidence="1">
    <location>
        <begin position="93"/>
        <end position="110"/>
    </location>
</feature>
<evidence type="ECO:0000313" key="2">
    <source>
        <dbReference type="EMBL" id="GAO39851.1"/>
    </source>
</evidence>
<dbReference type="Proteomes" id="UP000033202">
    <property type="component" value="Unassembled WGS sequence"/>
</dbReference>
<keyword evidence="3" id="KW-1185">Reference proteome</keyword>
<evidence type="ECO:0000313" key="3">
    <source>
        <dbReference type="Proteomes" id="UP000033202"/>
    </source>
</evidence>
<sequence>MPRRNRVDGWTAERQRAFIEALAATGSPRRAAALMGKSSYGAEQLRRAPGAESFAAAWDRAIAMAEGTGRARIQAGLEAARAEGAAWALPPAPWKRAATRTPAPSRSPAPRLEEDSDEAKLELLDTLIGKYMLKMDREREARLSGRIAEADFLIRQVTVLEVMLDLSSGDALAALEAARPGGNDFMHIAETPLSFLLDEARRAHWEACGDPPRPNRPVDWLEEEEDGYITEPAGSIQVRPDMSFAEQEAELERRYAQAAREQVAWEAEARAAVQRLASDRQSDPAS</sequence>